<dbReference type="EMBL" id="ANMO01000177">
    <property type="protein sequence ID" value="EMB15363.1"/>
    <property type="molecule type" value="Genomic_DNA"/>
</dbReference>
<reference evidence="1" key="1">
    <citation type="submission" date="2012-11" db="EMBL/GenBank/DDBJ databases">
        <title>Permanent draft genomes of Rhodopirellula europaea strain SH398 and 6C.</title>
        <authorList>
            <person name="Richter M."/>
            <person name="Richter-Heitmann T."/>
            <person name="Frank C."/>
            <person name="Harder J."/>
            <person name="Glockner F.O."/>
        </authorList>
    </citation>
    <scope>NUCLEOTIDE SEQUENCE</scope>
    <source>
        <strain evidence="1">6C</strain>
    </source>
</reference>
<comment type="caution">
    <text evidence="1">The sequence shown here is derived from an EMBL/GenBank/DDBJ whole genome shotgun (WGS) entry which is preliminary data.</text>
</comment>
<reference evidence="1" key="2">
    <citation type="journal article" date="2013" name="Mar. Genomics">
        <title>Expression of sulfatases in Rhodopirellula baltica and the diversity of sulfatases in the genus Rhodopirellula.</title>
        <authorList>
            <person name="Wegner C.E."/>
            <person name="Richter-Heitmann T."/>
            <person name="Klindworth A."/>
            <person name="Klockow C."/>
            <person name="Richter M."/>
            <person name="Achstetter T."/>
            <person name="Glockner F.O."/>
            <person name="Harder J."/>
        </authorList>
    </citation>
    <scope>NUCLEOTIDE SEQUENCE [LARGE SCALE GENOMIC DNA]</scope>
    <source>
        <strain evidence="1">6C</strain>
    </source>
</reference>
<organism evidence="1 2">
    <name type="scientific">Rhodopirellula europaea 6C</name>
    <dbReference type="NCBI Taxonomy" id="1263867"/>
    <lineage>
        <taxon>Bacteria</taxon>
        <taxon>Pseudomonadati</taxon>
        <taxon>Planctomycetota</taxon>
        <taxon>Planctomycetia</taxon>
        <taxon>Pirellulales</taxon>
        <taxon>Pirellulaceae</taxon>
        <taxon>Rhodopirellula</taxon>
    </lineage>
</organism>
<sequence>MDLNSKFATRFFVSSANSVSHRRIGKAHSYFTFDDTEQTAA</sequence>
<dbReference type="PATRIC" id="fig|1263867.3.peg.4184"/>
<gene>
    <name evidence="1" type="ORF">RE6C_03909</name>
</gene>
<dbReference type="Proteomes" id="UP000011529">
    <property type="component" value="Unassembled WGS sequence"/>
</dbReference>
<evidence type="ECO:0000313" key="1">
    <source>
        <dbReference type="EMBL" id="EMB15363.1"/>
    </source>
</evidence>
<evidence type="ECO:0000313" key="2">
    <source>
        <dbReference type="Proteomes" id="UP000011529"/>
    </source>
</evidence>
<protein>
    <submittedName>
        <fullName evidence="1">Uncharacterized protein</fullName>
    </submittedName>
</protein>
<proteinExistence type="predicted"/>
<accession>M2B0Q5</accession>
<dbReference type="AlphaFoldDB" id="M2B0Q5"/>
<name>M2B0Q5_9BACT</name>
<keyword evidence="2" id="KW-1185">Reference proteome</keyword>